<dbReference type="Proteomes" id="UP000827721">
    <property type="component" value="Unassembled WGS sequence"/>
</dbReference>
<comment type="caution">
    <text evidence="2">The sequence shown here is derived from an EMBL/GenBank/DDBJ whole genome shotgun (WGS) entry which is preliminary data.</text>
</comment>
<dbReference type="InterPro" id="IPR002156">
    <property type="entry name" value="RNaseH_domain"/>
</dbReference>
<dbReference type="PANTHER" id="PTHR47723:SF21">
    <property type="entry name" value="POLYNUCLEOTIDYL TRANSFERASE, RIBONUCLEASE H-LIKE SUPERFAMILY PROTEIN"/>
    <property type="match status" value="1"/>
</dbReference>
<reference evidence="2 3" key="1">
    <citation type="submission" date="2021-02" db="EMBL/GenBank/DDBJ databases">
        <title>Plant Genome Project.</title>
        <authorList>
            <person name="Zhang R.-G."/>
        </authorList>
    </citation>
    <scope>NUCLEOTIDE SEQUENCE [LARGE SCALE GENOMIC DNA]</scope>
    <source>
        <tissue evidence="2">Leaves</tissue>
    </source>
</reference>
<organism evidence="2 3">
    <name type="scientific">Xanthoceras sorbifolium</name>
    <dbReference type="NCBI Taxonomy" id="99658"/>
    <lineage>
        <taxon>Eukaryota</taxon>
        <taxon>Viridiplantae</taxon>
        <taxon>Streptophyta</taxon>
        <taxon>Embryophyta</taxon>
        <taxon>Tracheophyta</taxon>
        <taxon>Spermatophyta</taxon>
        <taxon>Magnoliopsida</taxon>
        <taxon>eudicotyledons</taxon>
        <taxon>Gunneridae</taxon>
        <taxon>Pentapetalae</taxon>
        <taxon>rosids</taxon>
        <taxon>malvids</taxon>
        <taxon>Sapindales</taxon>
        <taxon>Sapindaceae</taxon>
        <taxon>Xanthoceroideae</taxon>
        <taxon>Xanthoceras</taxon>
    </lineage>
</organism>
<dbReference type="Pfam" id="PF13456">
    <property type="entry name" value="RVT_3"/>
    <property type="match status" value="1"/>
</dbReference>
<dbReference type="PANTHER" id="PTHR47723">
    <property type="entry name" value="OS05G0353850 PROTEIN"/>
    <property type="match status" value="1"/>
</dbReference>
<accession>A0ABQ8H1L7</accession>
<sequence>MIQLLSRNQNQVLICSEKRLEVRFVCVNTCSQGEARNNNAISWKKSRSCWHLRFSFILKAESEVWNVEIIKAHFKTQEAKAIVSLPLAPALCTDVLCWHDDKLAKEVVDAIPRKVVVRWSTPRPGWFKLNKDAALANDGSTVGLGLVIRDSKIEMALEYEITSFLVESDSAIVVNLVWSRSVILSKVGLYIEDIISNFDNVSFVDINFVPRTANSVAHGAIFTLQVSGNLVWMEDVPSSIASLVSEDAHFHL</sequence>
<protein>
    <recommendedName>
        <fullName evidence="1">RNase H type-1 domain-containing protein</fullName>
    </recommendedName>
</protein>
<evidence type="ECO:0000313" key="3">
    <source>
        <dbReference type="Proteomes" id="UP000827721"/>
    </source>
</evidence>
<dbReference type="EMBL" id="JAFEMO010000015">
    <property type="protein sequence ID" value="KAH7544088.1"/>
    <property type="molecule type" value="Genomic_DNA"/>
</dbReference>
<keyword evidence="3" id="KW-1185">Reference proteome</keyword>
<evidence type="ECO:0000313" key="2">
    <source>
        <dbReference type="EMBL" id="KAH7544088.1"/>
    </source>
</evidence>
<evidence type="ECO:0000259" key="1">
    <source>
        <dbReference type="Pfam" id="PF13456"/>
    </source>
</evidence>
<dbReference type="InterPro" id="IPR053151">
    <property type="entry name" value="RNase_H-like"/>
</dbReference>
<proteinExistence type="predicted"/>
<feature type="domain" description="RNase H type-1" evidence="1">
    <location>
        <begin position="154"/>
        <end position="218"/>
    </location>
</feature>
<name>A0ABQ8H1L7_9ROSI</name>
<gene>
    <name evidence="2" type="ORF">JRO89_XS15G0102800</name>
</gene>